<keyword evidence="1 10" id="KW-1003">Cell membrane</keyword>
<keyword evidence="5 10" id="KW-0133">Cell shape</keyword>
<reference evidence="14 15" key="1">
    <citation type="submission" date="2017-08" db="EMBL/GenBank/DDBJ databases">
        <title>Mechanisms for carbon and nitrogen cycling indicate functional differentiation within the Candidate Phyla Radiation.</title>
        <authorList>
            <person name="Danczak R.E."/>
            <person name="Johnston M.D."/>
            <person name="Kenah C."/>
            <person name="Slattery M."/>
            <person name="Wrighton K.C."/>
            <person name="Wilkins M.J."/>
        </authorList>
    </citation>
    <scope>NUCLEOTIDE SEQUENCE [LARGE SCALE GENOMIC DNA]</scope>
    <source>
        <strain evidence="14">Gr01-1014_85</strain>
    </source>
</reference>
<proteinExistence type="inferred from homology"/>
<evidence type="ECO:0000256" key="5">
    <source>
        <dbReference type="ARBA" id="ARBA00022960"/>
    </source>
</evidence>
<name>A0A554JAF8_9BACT</name>
<dbReference type="Pfam" id="PF03033">
    <property type="entry name" value="Glyco_transf_28"/>
    <property type="match status" value="1"/>
</dbReference>
<evidence type="ECO:0000256" key="7">
    <source>
        <dbReference type="ARBA" id="ARBA00023136"/>
    </source>
</evidence>
<keyword evidence="6 10" id="KW-0573">Peptidoglycan synthesis</keyword>
<dbReference type="EMBL" id="VMFD01000048">
    <property type="protein sequence ID" value="TSC65337.1"/>
    <property type="molecule type" value="Genomic_DNA"/>
</dbReference>
<dbReference type="GO" id="GO:0005886">
    <property type="term" value="C:plasma membrane"/>
    <property type="evidence" value="ECO:0007669"/>
    <property type="project" value="UniProtKB-SubCell"/>
</dbReference>
<dbReference type="SUPFAM" id="SSF53756">
    <property type="entry name" value="UDP-Glycosyltransferase/glycogen phosphorylase"/>
    <property type="match status" value="1"/>
</dbReference>
<gene>
    <name evidence="10" type="primary">murG</name>
    <name evidence="14" type="ORF">CEO22_514</name>
</gene>
<dbReference type="GO" id="GO:0051301">
    <property type="term" value="P:cell division"/>
    <property type="evidence" value="ECO:0007669"/>
    <property type="project" value="UniProtKB-KW"/>
</dbReference>
<dbReference type="EC" id="2.4.1.227" evidence="10"/>
<dbReference type="HAMAP" id="MF_00033">
    <property type="entry name" value="MurG"/>
    <property type="match status" value="1"/>
</dbReference>
<protein>
    <recommendedName>
        <fullName evidence="10">UDP-N-acetylglucosamine--N-acetylmuramyl-(pentapeptide) pyrophosphoryl-undecaprenol N-acetylglucosamine transferase</fullName>
        <ecNumber evidence="10">2.4.1.227</ecNumber>
    </recommendedName>
    <alternativeName>
        <fullName evidence="10">Undecaprenyl-PP-MurNAc-pentapeptide-UDPGlcNAc GlcNAc transferase</fullName>
    </alternativeName>
</protein>
<sequence length="372" mass="41106">MAKAQSTPKPIIFLVGGGSGGHLVPLLALVPALKSAGWRPIVITGYSALEKQLVAETKVATVSVLAGKWPRYFSWRLPLELAKFGLGLLQAFGLILKYQPRLILTKGGYLALPMAMMTWLFGKPLIAHESDAELGLTNRLIARLARLVLVGYPVSTYPNQWRAKLNFVGQPLRQQPLPQQPSRPVTGSRLPNLMVIGGSQGAVALNSLILEALPKLTEELAVTHLTGQFDYARVQTASEGLSLAPDRYRLLSTLTAEKYYQALTEATIVVSRAGANSLAELASWRKPSLVIPLPTAAQDHQRANARYFWQREAIIYLEQADLQAQPDRLAQEILSLLSKPERRQELSRNIYKLATPKTIDRIVELLQPWQKG</sequence>
<dbReference type="InterPro" id="IPR007235">
    <property type="entry name" value="Glyco_trans_28_C"/>
</dbReference>
<evidence type="ECO:0000256" key="4">
    <source>
        <dbReference type="ARBA" id="ARBA00022679"/>
    </source>
</evidence>
<comment type="caution">
    <text evidence="14">The sequence shown here is derived from an EMBL/GenBank/DDBJ whole genome shotgun (WGS) entry which is preliminary data.</text>
</comment>
<feature type="binding site" evidence="10">
    <location>
        <position position="199"/>
    </location>
    <ligand>
        <name>UDP-N-acetyl-alpha-D-glucosamine</name>
        <dbReference type="ChEBI" id="CHEBI:57705"/>
    </ligand>
</feature>
<comment type="function">
    <text evidence="10">Cell wall formation. Catalyzes the transfer of a GlcNAc subunit on undecaprenyl-pyrophosphoryl-MurNAc-pentapeptide (lipid intermediate I) to form undecaprenyl-pyrophosphoryl-MurNAc-(pentapeptide)GlcNAc (lipid intermediate II).</text>
</comment>
<dbReference type="Gene3D" id="3.40.50.2000">
    <property type="entry name" value="Glycogen Phosphorylase B"/>
    <property type="match status" value="2"/>
</dbReference>
<keyword evidence="7 10" id="KW-0472">Membrane</keyword>
<comment type="similarity">
    <text evidence="10">Belongs to the glycosyltransferase 28 family. MurG subfamily.</text>
</comment>
<keyword evidence="2 10" id="KW-0132">Cell division</keyword>
<evidence type="ECO:0000256" key="6">
    <source>
        <dbReference type="ARBA" id="ARBA00022984"/>
    </source>
</evidence>
<dbReference type="UniPathway" id="UPA00219"/>
<dbReference type="CDD" id="cd03785">
    <property type="entry name" value="GT28_MurG"/>
    <property type="match status" value="1"/>
</dbReference>
<keyword evidence="3 10" id="KW-0328">Glycosyltransferase</keyword>
<dbReference type="GO" id="GO:0050511">
    <property type="term" value="F:undecaprenyldiphospho-muramoylpentapeptide beta-N-acetylglucosaminyltransferase activity"/>
    <property type="evidence" value="ECO:0007669"/>
    <property type="project" value="UniProtKB-UniRule"/>
</dbReference>
<evidence type="ECO:0000256" key="3">
    <source>
        <dbReference type="ARBA" id="ARBA00022676"/>
    </source>
</evidence>
<organism evidence="14 15">
    <name type="scientific">Candidatus Berkelbacteria bacterium Gr01-1014_85</name>
    <dbReference type="NCBI Taxonomy" id="2017150"/>
    <lineage>
        <taxon>Bacteria</taxon>
        <taxon>Candidatus Berkelbacteria</taxon>
    </lineage>
</organism>
<feature type="binding site" evidence="10">
    <location>
        <position position="173"/>
    </location>
    <ligand>
        <name>UDP-N-acetyl-alpha-D-glucosamine</name>
        <dbReference type="ChEBI" id="CHEBI:57705"/>
    </ligand>
</feature>
<evidence type="ECO:0000256" key="8">
    <source>
        <dbReference type="ARBA" id="ARBA00023306"/>
    </source>
</evidence>
<dbReference type="PANTHER" id="PTHR21015">
    <property type="entry name" value="UDP-N-ACETYLGLUCOSAMINE--N-ACETYLMURAMYL-(PENTAPEPTIDE) PYROPHOSPHORYL-UNDECAPRENOL N-ACETYLGLUCOSAMINE TRANSFERASE 1"/>
    <property type="match status" value="1"/>
</dbReference>
<dbReference type="Proteomes" id="UP000316253">
    <property type="component" value="Unassembled WGS sequence"/>
</dbReference>
<dbReference type="InterPro" id="IPR004276">
    <property type="entry name" value="GlycoTrans_28_N"/>
</dbReference>
<dbReference type="PANTHER" id="PTHR21015:SF22">
    <property type="entry name" value="GLYCOSYLTRANSFERASE"/>
    <property type="match status" value="1"/>
</dbReference>
<evidence type="ECO:0000256" key="9">
    <source>
        <dbReference type="ARBA" id="ARBA00023316"/>
    </source>
</evidence>
<evidence type="ECO:0000313" key="15">
    <source>
        <dbReference type="Proteomes" id="UP000316253"/>
    </source>
</evidence>
<comment type="catalytic activity">
    <reaction evidence="10">
        <text>di-trans,octa-cis-undecaprenyl diphospho-N-acetyl-alpha-D-muramoyl-L-alanyl-D-glutamyl-meso-2,6-diaminopimeloyl-D-alanyl-D-alanine + UDP-N-acetyl-alpha-D-glucosamine = di-trans,octa-cis-undecaprenyl diphospho-[N-acetyl-alpha-D-glucosaminyl-(1-&gt;4)]-N-acetyl-alpha-D-muramoyl-L-alanyl-D-glutamyl-meso-2,6-diaminopimeloyl-D-alanyl-D-alanine + UDP + H(+)</text>
        <dbReference type="Rhea" id="RHEA:31227"/>
        <dbReference type="ChEBI" id="CHEBI:15378"/>
        <dbReference type="ChEBI" id="CHEBI:57705"/>
        <dbReference type="ChEBI" id="CHEBI:58223"/>
        <dbReference type="ChEBI" id="CHEBI:61387"/>
        <dbReference type="ChEBI" id="CHEBI:61388"/>
        <dbReference type="EC" id="2.4.1.227"/>
    </reaction>
</comment>
<evidence type="ECO:0000256" key="11">
    <source>
        <dbReference type="SAM" id="Phobius"/>
    </source>
</evidence>
<dbReference type="GO" id="GO:0051991">
    <property type="term" value="F:UDP-N-acetyl-D-glucosamine:N-acetylmuramoyl-L-alanyl-D-glutamyl-meso-2,6-diaminopimelyl-D-alanyl-D-alanine-diphosphoundecaprenol 4-beta-N-acetylglucosaminlytransferase activity"/>
    <property type="evidence" value="ECO:0007669"/>
    <property type="project" value="RHEA"/>
</dbReference>
<comment type="pathway">
    <text evidence="10">Cell wall biogenesis; peptidoglycan biosynthesis.</text>
</comment>
<feature type="binding site" evidence="10">
    <location>
        <begin position="19"/>
        <end position="21"/>
    </location>
    <ligand>
        <name>UDP-N-acetyl-alpha-D-glucosamine</name>
        <dbReference type="ChEBI" id="CHEBI:57705"/>
    </ligand>
</feature>
<keyword evidence="11" id="KW-0812">Transmembrane</keyword>
<evidence type="ECO:0000313" key="14">
    <source>
        <dbReference type="EMBL" id="TSC65337.1"/>
    </source>
</evidence>
<dbReference type="GO" id="GO:0005975">
    <property type="term" value="P:carbohydrate metabolic process"/>
    <property type="evidence" value="ECO:0007669"/>
    <property type="project" value="InterPro"/>
</dbReference>
<dbReference type="GO" id="GO:0009252">
    <property type="term" value="P:peptidoglycan biosynthetic process"/>
    <property type="evidence" value="ECO:0007669"/>
    <property type="project" value="UniProtKB-UniRule"/>
</dbReference>
<feature type="domain" description="Glycosyl transferase family 28 C-terminal" evidence="13">
    <location>
        <begin position="193"/>
        <end position="355"/>
    </location>
</feature>
<keyword evidence="9 10" id="KW-0961">Cell wall biogenesis/degradation</keyword>
<evidence type="ECO:0000259" key="13">
    <source>
        <dbReference type="Pfam" id="PF04101"/>
    </source>
</evidence>
<evidence type="ECO:0000256" key="10">
    <source>
        <dbReference type="HAMAP-Rule" id="MF_00033"/>
    </source>
</evidence>
<dbReference type="InterPro" id="IPR006009">
    <property type="entry name" value="GlcNAc_MurG"/>
</dbReference>
<dbReference type="GO" id="GO:0071555">
    <property type="term" value="P:cell wall organization"/>
    <property type="evidence" value="ECO:0007669"/>
    <property type="project" value="UniProtKB-KW"/>
</dbReference>
<accession>A0A554JAF8</accession>
<comment type="subcellular location">
    <subcellularLocation>
        <location evidence="10">Cell membrane</location>
        <topology evidence="10">Peripheral membrane protein</topology>
        <orientation evidence="10">Cytoplasmic side</orientation>
    </subcellularLocation>
</comment>
<keyword evidence="8 10" id="KW-0131">Cell cycle</keyword>
<keyword evidence="11" id="KW-1133">Transmembrane helix</keyword>
<feature type="domain" description="Glycosyltransferase family 28 N-terminal" evidence="12">
    <location>
        <begin position="12"/>
        <end position="148"/>
    </location>
</feature>
<dbReference type="GO" id="GO:0008360">
    <property type="term" value="P:regulation of cell shape"/>
    <property type="evidence" value="ECO:0007669"/>
    <property type="project" value="UniProtKB-KW"/>
</dbReference>
<evidence type="ECO:0000256" key="2">
    <source>
        <dbReference type="ARBA" id="ARBA00022618"/>
    </source>
</evidence>
<dbReference type="Pfam" id="PF04101">
    <property type="entry name" value="Glyco_tran_28_C"/>
    <property type="match status" value="1"/>
</dbReference>
<feature type="binding site" evidence="10">
    <location>
        <position position="301"/>
    </location>
    <ligand>
        <name>UDP-N-acetyl-alpha-D-glucosamine</name>
        <dbReference type="ChEBI" id="CHEBI:57705"/>
    </ligand>
</feature>
<comment type="caution">
    <text evidence="10">Lacks conserved residue(s) required for the propagation of feature annotation.</text>
</comment>
<keyword evidence="4 10" id="KW-0808">Transferase</keyword>
<evidence type="ECO:0000256" key="1">
    <source>
        <dbReference type="ARBA" id="ARBA00022475"/>
    </source>
</evidence>
<dbReference type="AlphaFoldDB" id="A0A554JAF8"/>
<feature type="transmembrane region" description="Helical" evidence="11">
    <location>
        <begin position="12"/>
        <end position="33"/>
    </location>
</feature>
<evidence type="ECO:0000259" key="12">
    <source>
        <dbReference type="Pfam" id="PF03033"/>
    </source>
</evidence>